<feature type="transmembrane region" description="Helical" evidence="1">
    <location>
        <begin position="152"/>
        <end position="179"/>
    </location>
</feature>
<feature type="transmembrane region" description="Helical" evidence="1">
    <location>
        <begin position="273"/>
        <end position="291"/>
    </location>
</feature>
<comment type="caution">
    <text evidence="2">The sequence shown here is derived from an EMBL/GenBank/DDBJ whole genome shotgun (WGS) entry which is preliminary data.</text>
</comment>
<protein>
    <recommendedName>
        <fullName evidence="4">Glycosyltransferase RgtA/B/C/D-like domain-containing protein</fullName>
    </recommendedName>
</protein>
<dbReference type="STRING" id="1399968.CI15_33505"/>
<feature type="transmembrane region" description="Helical" evidence="1">
    <location>
        <begin position="215"/>
        <end position="235"/>
    </location>
</feature>
<dbReference type="Proteomes" id="UP000075613">
    <property type="component" value="Unassembled WGS sequence"/>
</dbReference>
<feature type="transmembrane region" description="Helical" evidence="1">
    <location>
        <begin position="185"/>
        <end position="203"/>
    </location>
</feature>
<feature type="transmembrane region" description="Helical" evidence="1">
    <location>
        <begin position="343"/>
        <end position="362"/>
    </location>
</feature>
<name>A0A149PBQ4_9BURK</name>
<feature type="transmembrane region" description="Helical" evidence="1">
    <location>
        <begin position="20"/>
        <end position="41"/>
    </location>
</feature>
<dbReference type="RefSeq" id="WP_062137551.1">
    <property type="nucleotide sequence ID" value="NZ_LRBG01000039.1"/>
</dbReference>
<feature type="transmembrane region" description="Helical" evidence="1">
    <location>
        <begin position="97"/>
        <end position="115"/>
    </location>
</feature>
<gene>
    <name evidence="2" type="ORF">CI15_33505</name>
</gene>
<dbReference type="OrthoDB" id="9767863at2"/>
<evidence type="ECO:0008006" key="4">
    <source>
        <dbReference type="Google" id="ProtNLM"/>
    </source>
</evidence>
<feature type="transmembrane region" description="Helical" evidence="1">
    <location>
        <begin position="121"/>
        <end position="140"/>
    </location>
</feature>
<organism evidence="2 3">
    <name type="scientific">Paraburkholderia monticola</name>
    <dbReference type="NCBI Taxonomy" id="1399968"/>
    <lineage>
        <taxon>Bacteria</taxon>
        <taxon>Pseudomonadati</taxon>
        <taxon>Pseudomonadota</taxon>
        <taxon>Betaproteobacteria</taxon>
        <taxon>Burkholderiales</taxon>
        <taxon>Burkholderiaceae</taxon>
        <taxon>Paraburkholderia</taxon>
    </lineage>
</organism>
<evidence type="ECO:0000313" key="2">
    <source>
        <dbReference type="EMBL" id="KXU82450.1"/>
    </source>
</evidence>
<proteinExistence type="predicted"/>
<keyword evidence="1" id="KW-0472">Membrane</keyword>
<evidence type="ECO:0000313" key="3">
    <source>
        <dbReference type="Proteomes" id="UP000075613"/>
    </source>
</evidence>
<feature type="transmembrane region" description="Helical" evidence="1">
    <location>
        <begin position="408"/>
        <end position="427"/>
    </location>
</feature>
<reference evidence="2 3" key="1">
    <citation type="journal article" date="2015" name="Int. J. Syst. Evol. Microbiol.">
        <title>Burkholderia monticola sp. nov., isolated from mountain soil.</title>
        <authorList>
            <person name="Baek I."/>
            <person name="Seo B."/>
            <person name="Lee I."/>
            <person name="Yi H."/>
            <person name="Chun J."/>
        </authorList>
    </citation>
    <scope>NUCLEOTIDE SEQUENCE [LARGE SCALE GENOMIC DNA]</scope>
    <source>
        <strain evidence="2 3">JC2948</strain>
    </source>
</reference>
<accession>A0A149PBQ4</accession>
<feature type="transmembrane region" description="Helical" evidence="1">
    <location>
        <begin position="369"/>
        <end position="388"/>
    </location>
</feature>
<feature type="transmembrane region" description="Helical" evidence="1">
    <location>
        <begin position="67"/>
        <end position="85"/>
    </location>
</feature>
<dbReference type="AlphaFoldDB" id="A0A149PBQ4"/>
<feature type="transmembrane region" description="Helical" evidence="1">
    <location>
        <begin position="434"/>
        <end position="454"/>
    </location>
</feature>
<dbReference type="EMBL" id="LRBG01000039">
    <property type="protein sequence ID" value="KXU82450.1"/>
    <property type="molecule type" value="Genomic_DNA"/>
</dbReference>
<evidence type="ECO:0000256" key="1">
    <source>
        <dbReference type="SAM" id="Phobius"/>
    </source>
</evidence>
<feature type="transmembrane region" description="Helical" evidence="1">
    <location>
        <begin position="303"/>
        <end position="323"/>
    </location>
</feature>
<keyword evidence="1" id="KW-0812">Transmembrane</keyword>
<keyword evidence="1" id="KW-1133">Transmembrane helix</keyword>
<keyword evidence="3" id="KW-1185">Reference proteome</keyword>
<sequence length="570" mass="62205">MSANLSEAAGRANSKIDEDVAAWIGVAIISLFVHIYLSLAFTGENLHVWGDEIIYSMEARSRDFHGAVYQNYLYLALFSIIRFAHQGFLELARSINALLVAVSVPFVYATAKIYLAKRWSLLIALITGIAPITTYAAYFMPDAMYYSAFCVFAWFCLACAGLSPVIYGLSLGLLAAVLAMIKPHGVFILIGFVASQVMLCAAVRSREKALAVVKVILACIASFVLVRFSVGYLFAGKSGLSLFGQYSRFGQVGWTAAQYLSAWKLLILLTKGHVISLVLLTGPAILALFMPHTGDSSEREKSLRLRTLALSVLALMFFVTLAFSVRNAEGEISSDALRLHMRYYNFIFPLLYIVVATSIGQITRVPKILLLLSLAMVLLAASAVGGSLHGFFPFEVDSPELRGVTARTWTLVLSALLSALSIILFAWRPSRGARFFLVCALPVMAVIGTCFINLDLRARMVDMPGDVAGKMVREYLGADATHIGFFGDVTQTNQAMFYIGDADSFMYGLDEGEAVPSTLIAGARVDGKLMPPWATLPASTKWAVVFGVRPVPATYRAVLTGPDWTLYRIN</sequence>